<dbReference type="Proteomes" id="UP000807353">
    <property type="component" value="Unassembled WGS sequence"/>
</dbReference>
<sequence>MIIRLFVSFWFLSQAARAIKTNVTIDDSSDPRTGRQILYSPPSAWNSGTLCQKGPGECTAIPSTDNLHEGTWHESTFNPIDSSSNNFPNTPLTVTVQFNGTAVYVLCALALTRSSPFGNSDMSFFIDNQLVGNFSRPAPNLPGYEYNIPVYSNKTLPPGLHELLIVNGRVNGTKSLIIIDQIVYSYVL</sequence>
<name>A0A9P6CF81_9AGAR</name>
<feature type="signal peptide" evidence="1">
    <location>
        <begin position="1"/>
        <end position="18"/>
    </location>
</feature>
<feature type="chain" id="PRO_5040465152" evidence="1">
    <location>
        <begin position="19"/>
        <end position="188"/>
    </location>
</feature>
<protein>
    <submittedName>
        <fullName evidence="2">Uncharacterized protein</fullName>
    </submittedName>
</protein>
<evidence type="ECO:0000313" key="3">
    <source>
        <dbReference type="Proteomes" id="UP000807353"/>
    </source>
</evidence>
<dbReference type="OrthoDB" id="3245657at2759"/>
<gene>
    <name evidence="2" type="ORF">BDZ94DRAFT_1163261</name>
</gene>
<comment type="caution">
    <text evidence="2">The sequence shown here is derived from an EMBL/GenBank/DDBJ whole genome shotgun (WGS) entry which is preliminary data.</text>
</comment>
<organism evidence="2 3">
    <name type="scientific">Collybia nuda</name>
    <dbReference type="NCBI Taxonomy" id="64659"/>
    <lineage>
        <taxon>Eukaryota</taxon>
        <taxon>Fungi</taxon>
        <taxon>Dikarya</taxon>
        <taxon>Basidiomycota</taxon>
        <taxon>Agaricomycotina</taxon>
        <taxon>Agaricomycetes</taxon>
        <taxon>Agaricomycetidae</taxon>
        <taxon>Agaricales</taxon>
        <taxon>Tricholomatineae</taxon>
        <taxon>Clitocybaceae</taxon>
        <taxon>Collybia</taxon>
    </lineage>
</organism>
<reference evidence="2" key="1">
    <citation type="submission" date="2020-11" db="EMBL/GenBank/DDBJ databases">
        <authorList>
            <consortium name="DOE Joint Genome Institute"/>
            <person name="Ahrendt S."/>
            <person name="Riley R."/>
            <person name="Andreopoulos W."/>
            <person name="Labutti K."/>
            <person name="Pangilinan J."/>
            <person name="Ruiz-Duenas F.J."/>
            <person name="Barrasa J.M."/>
            <person name="Sanchez-Garcia M."/>
            <person name="Camarero S."/>
            <person name="Miyauchi S."/>
            <person name="Serrano A."/>
            <person name="Linde D."/>
            <person name="Babiker R."/>
            <person name="Drula E."/>
            <person name="Ayuso-Fernandez I."/>
            <person name="Pacheco R."/>
            <person name="Padilla G."/>
            <person name="Ferreira P."/>
            <person name="Barriuso J."/>
            <person name="Kellner H."/>
            <person name="Castanera R."/>
            <person name="Alfaro M."/>
            <person name="Ramirez L."/>
            <person name="Pisabarro A.G."/>
            <person name="Kuo A."/>
            <person name="Tritt A."/>
            <person name="Lipzen A."/>
            <person name="He G."/>
            <person name="Yan M."/>
            <person name="Ng V."/>
            <person name="Cullen D."/>
            <person name="Martin F."/>
            <person name="Rosso M.-N."/>
            <person name="Henrissat B."/>
            <person name="Hibbett D."/>
            <person name="Martinez A.T."/>
            <person name="Grigoriev I.V."/>
        </authorList>
    </citation>
    <scope>NUCLEOTIDE SEQUENCE</scope>
    <source>
        <strain evidence="2">CBS 247.69</strain>
    </source>
</reference>
<evidence type="ECO:0000313" key="2">
    <source>
        <dbReference type="EMBL" id="KAF9463806.1"/>
    </source>
</evidence>
<keyword evidence="1" id="KW-0732">Signal</keyword>
<dbReference type="EMBL" id="MU150259">
    <property type="protein sequence ID" value="KAF9463806.1"/>
    <property type="molecule type" value="Genomic_DNA"/>
</dbReference>
<proteinExistence type="predicted"/>
<evidence type="ECO:0000256" key="1">
    <source>
        <dbReference type="SAM" id="SignalP"/>
    </source>
</evidence>
<keyword evidence="3" id="KW-1185">Reference proteome</keyword>
<dbReference type="AlphaFoldDB" id="A0A9P6CF81"/>
<dbReference type="Gene3D" id="2.60.120.260">
    <property type="entry name" value="Galactose-binding domain-like"/>
    <property type="match status" value="1"/>
</dbReference>
<accession>A0A9P6CF81</accession>